<comment type="subcellular location">
    <subcellularLocation>
        <location evidence="5">Secreted</location>
    </subcellularLocation>
    <subcellularLocation>
        <location evidence="5">Bacterial flagellum</location>
    </subcellularLocation>
</comment>
<dbReference type="InterPro" id="IPR040026">
    <property type="entry name" value="FliD"/>
</dbReference>
<evidence type="ECO:0000256" key="5">
    <source>
        <dbReference type="RuleBase" id="RU362066"/>
    </source>
</evidence>
<dbReference type="Proteomes" id="UP000198752">
    <property type="component" value="Unassembled WGS sequence"/>
</dbReference>
<keyword evidence="9" id="KW-1185">Reference proteome</keyword>
<dbReference type="STRING" id="269670.SAMN02982927_03551"/>
<dbReference type="GO" id="GO:0005576">
    <property type="term" value="C:extracellular region"/>
    <property type="evidence" value="ECO:0007669"/>
    <property type="project" value="UniProtKB-SubCell"/>
</dbReference>
<evidence type="ECO:0000256" key="1">
    <source>
        <dbReference type="ARBA" id="ARBA00009764"/>
    </source>
</evidence>
<gene>
    <name evidence="8" type="ORF">SAMN02982927_03551</name>
</gene>
<evidence type="ECO:0000256" key="2">
    <source>
        <dbReference type="ARBA" id="ARBA00011255"/>
    </source>
</evidence>
<comment type="similarity">
    <text evidence="1 5">Belongs to the FliD family.</text>
</comment>
<dbReference type="PANTHER" id="PTHR30288:SF0">
    <property type="entry name" value="FLAGELLAR HOOK-ASSOCIATED PROTEIN 2"/>
    <property type="match status" value="1"/>
</dbReference>
<keyword evidence="8" id="KW-0966">Cell projection</keyword>
<dbReference type="GO" id="GO:0009421">
    <property type="term" value="C:bacterial-type flagellum filament cap"/>
    <property type="evidence" value="ECO:0007669"/>
    <property type="project" value="InterPro"/>
</dbReference>
<dbReference type="NCBIfam" id="NF005833">
    <property type="entry name" value="PRK07737.1"/>
    <property type="match status" value="1"/>
</dbReference>
<evidence type="ECO:0000313" key="9">
    <source>
        <dbReference type="Proteomes" id="UP000198752"/>
    </source>
</evidence>
<evidence type="ECO:0000256" key="4">
    <source>
        <dbReference type="ARBA" id="ARBA00023143"/>
    </source>
</evidence>
<dbReference type="EMBL" id="FOOY01000043">
    <property type="protein sequence ID" value="SFH00575.1"/>
    <property type="molecule type" value="Genomic_DNA"/>
</dbReference>
<sequence length="536" mass="58189">MADSSSSSVSIDSINSMIGATNTSRVSGLASGIDVDSIVAKLMTAESQPLVQMQQNLQLTEWQRDDYRSMNTLLSNLQTTIQKMKLQGPYLAKTATSSDSSKVTATGGANSGNVAYTLSNVTMATAAHNNSEASIVKENQTFDSSKSLLSQKDALDQTFSSPITFTITTYNDGTATSRTFSYDDPSTTSLDKIMSDITSSDIGVNAFYDSATGKVSMTRTATGDNHLQEKDENELPIDGTGAEIEFSGDFLTKTLNLDSTNEQEGTDAKFTLNGLETSRHSNTFTVSGVTFNLQSSFSGSASINIGTDTDAVFKSISDFVSQYNDIIKQINDKISETRNRDYSPLTDAQKSSMSDSDVTAWTTKAQSGMLANDSILSGALSQMRMDLYSSVSGTSNTKMNQLSEMGITTSSNYLDHGKLVIDEDKLKEAISTDPQAVMEMFSNTGTTSSSQGIMQRLNTTLKNTMDQIEDKAGNTNMVYTQYSMGKSIDDMNDRIDAFKLRLQDIQTRYYTQFDAMEAAIQQSNSQATYLSQFTSS</sequence>
<organism evidence="8 9">
    <name type="scientific">Sporolactobacillus nakayamae</name>
    <dbReference type="NCBI Taxonomy" id="269670"/>
    <lineage>
        <taxon>Bacteria</taxon>
        <taxon>Bacillati</taxon>
        <taxon>Bacillota</taxon>
        <taxon>Bacilli</taxon>
        <taxon>Bacillales</taxon>
        <taxon>Sporolactobacillaceae</taxon>
        <taxon>Sporolactobacillus</taxon>
    </lineage>
</organism>
<dbReference type="AlphaFoldDB" id="A0A1I2WGW9"/>
<dbReference type="Pfam" id="PF07195">
    <property type="entry name" value="FliD_C"/>
    <property type="match status" value="1"/>
</dbReference>
<feature type="domain" description="Flagellar hook-associated protein 2 N-terminal" evidence="6">
    <location>
        <begin position="31"/>
        <end position="126"/>
    </location>
</feature>
<keyword evidence="8" id="KW-0969">Cilium</keyword>
<name>A0A1I2WGW9_9BACL</name>
<dbReference type="GO" id="GO:0071973">
    <property type="term" value="P:bacterial-type flagellum-dependent cell motility"/>
    <property type="evidence" value="ECO:0007669"/>
    <property type="project" value="TreeGrafter"/>
</dbReference>
<keyword evidence="4 5" id="KW-0975">Bacterial flagellum</keyword>
<comment type="function">
    <text evidence="5">Required for morphogenesis and for the elongation of the flagellar filament by facilitating polymerization of the flagellin monomers at the tip of growing filament. Forms a capping structure, which prevents flagellin subunits (transported through the central channel of the flagellum) from leaking out without polymerization at the distal end.</text>
</comment>
<dbReference type="Pfam" id="PF02465">
    <property type="entry name" value="FliD_N"/>
    <property type="match status" value="1"/>
</dbReference>
<evidence type="ECO:0000259" key="6">
    <source>
        <dbReference type="Pfam" id="PF02465"/>
    </source>
</evidence>
<dbReference type="InterPro" id="IPR010809">
    <property type="entry name" value="FliD_C"/>
</dbReference>
<dbReference type="PANTHER" id="PTHR30288">
    <property type="entry name" value="FLAGELLAR CAP/ASSEMBLY PROTEIN FLID"/>
    <property type="match status" value="1"/>
</dbReference>
<evidence type="ECO:0000313" key="8">
    <source>
        <dbReference type="EMBL" id="SFH00575.1"/>
    </source>
</evidence>
<dbReference type="RefSeq" id="WP_093674851.1">
    <property type="nucleotide sequence ID" value="NZ_FOOY01000043.1"/>
</dbReference>
<proteinExistence type="inferred from homology"/>
<comment type="subunit">
    <text evidence="2 5">Homopentamer.</text>
</comment>
<keyword evidence="8" id="KW-0282">Flagellum</keyword>
<keyword evidence="5" id="KW-0964">Secreted</keyword>
<keyword evidence="3" id="KW-0175">Coiled coil</keyword>
<dbReference type="InterPro" id="IPR003481">
    <property type="entry name" value="FliD_N"/>
</dbReference>
<feature type="domain" description="Flagellar hook-associated protein 2 C-terminal" evidence="7">
    <location>
        <begin position="265"/>
        <end position="524"/>
    </location>
</feature>
<evidence type="ECO:0000259" key="7">
    <source>
        <dbReference type="Pfam" id="PF07195"/>
    </source>
</evidence>
<dbReference type="OrthoDB" id="9776025at2"/>
<protein>
    <recommendedName>
        <fullName evidence="5">Flagellar hook-associated protein 2</fullName>
        <shortName evidence="5">HAP2</shortName>
    </recommendedName>
    <alternativeName>
        <fullName evidence="5">Flagellar cap protein</fullName>
    </alternativeName>
</protein>
<accession>A0A1I2WGW9</accession>
<reference evidence="9" key="1">
    <citation type="submission" date="2016-10" db="EMBL/GenBank/DDBJ databases">
        <authorList>
            <person name="Varghese N."/>
            <person name="Submissions S."/>
        </authorList>
    </citation>
    <scope>NUCLEOTIDE SEQUENCE [LARGE SCALE GENOMIC DNA]</scope>
    <source>
        <strain evidence="9">ATCC 700379</strain>
    </source>
</reference>
<dbReference type="GO" id="GO:0007155">
    <property type="term" value="P:cell adhesion"/>
    <property type="evidence" value="ECO:0007669"/>
    <property type="project" value="InterPro"/>
</dbReference>
<evidence type="ECO:0000256" key="3">
    <source>
        <dbReference type="ARBA" id="ARBA00023054"/>
    </source>
</evidence>
<dbReference type="GO" id="GO:0009424">
    <property type="term" value="C:bacterial-type flagellum hook"/>
    <property type="evidence" value="ECO:0007669"/>
    <property type="project" value="UniProtKB-UniRule"/>
</dbReference>